<dbReference type="EMBL" id="JACXWY010000022">
    <property type="protein sequence ID" value="MBD3848742.1"/>
    <property type="molecule type" value="Genomic_DNA"/>
</dbReference>
<comment type="caution">
    <text evidence="1">The sequence shown here is derived from an EMBL/GenBank/DDBJ whole genome shotgun (WGS) entry which is preliminary data.</text>
</comment>
<dbReference type="AlphaFoldDB" id="A0A927I2N2"/>
<protein>
    <recommendedName>
        <fullName evidence="3">RAG2 PHD domain containing protein</fullName>
    </recommendedName>
</protein>
<sequence length="69" mass="7785">MNQIHHRRFADPPAFLIGRDAEGHWLAIETHGRGGGIFADRSAALRYAAAETAHRPRAVRMTARRLRLL</sequence>
<organism evidence="1 2">
    <name type="scientific">Bosea spartocytisi</name>
    <dbReference type="NCBI Taxonomy" id="2773451"/>
    <lineage>
        <taxon>Bacteria</taxon>
        <taxon>Pseudomonadati</taxon>
        <taxon>Pseudomonadota</taxon>
        <taxon>Alphaproteobacteria</taxon>
        <taxon>Hyphomicrobiales</taxon>
        <taxon>Boseaceae</taxon>
        <taxon>Bosea</taxon>
    </lineage>
</organism>
<accession>A0A927I2N2</accession>
<evidence type="ECO:0000313" key="2">
    <source>
        <dbReference type="Proteomes" id="UP000619295"/>
    </source>
</evidence>
<evidence type="ECO:0008006" key="3">
    <source>
        <dbReference type="Google" id="ProtNLM"/>
    </source>
</evidence>
<dbReference type="Proteomes" id="UP000619295">
    <property type="component" value="Unassembled WGS sequence"/>
</dbReference>
<reference evidence="1" key="1">
    <citation type="submission" date="2020-09" db="EMBL/GenBank/DDBJ databases">
        <title>Bosea spartocytisi sp. nov. a root nodule endophyte of Spartocytisus supranubius in the high mountain ecosystem fo the Teide National Park (Canary Islands, Spain).</title>
        <authorList>
            <person name="Pulido-Suarez L."/>
            <person name="Peix A."/>
            <person name="Igual J.M."/>
            <person name="Socas-Perez N."/>
            <person name="Velazquez E."/>
            <person name="Flores-Felix J.D."/>
            <person name="Leon-Barrios M."/>
        </authorList>
    </citation>
    <scope>NUCLEOTIDE SEQUENCE</scope>
    <source>
        <strain evidence="1">SSUT16</strain>
    </source>
</reference>
<gene>
    <name evidence="1" type="ORF">IED13_23855</name>
</gene>
<proteinExistence type="predicted"/>
<dbReference type="RefSeq" id="WP_112764464.1">
    <property type="nucleotide sequence ID" value="NZ_JACXWY010000022.1"/>
</dbReference>
<name>A0A927I2N2_9HYPH</name>
<keyword evidence="2" id="KW-1185">Reference proteome</keyword>
<evidence type="ECO:0000313" key="1">
    <source>
        <dbReference type="EMBL" id="MBD3848742.1"/>
    </source>
</evidence>